<feature type="compositionally biased region" description="Low complexity" evidence="1">
    <location>
        <begin position="43"/>
        <end position="69"/>
    </location>
</feature>
<name>U6KI67_9EIME</name>
<keyword evidence="2" id="KW-0472">Membrane</keyword>
<organism evidence="3 4">
    <name type="scientific">Eimeria mitis</name>
    <dbReference type="NCBI Taxonomy" id="44415"/>
    <lineage>
        <taxon>Eukaryota</taxon>
        <taxon>Sar</taxon>
        <taxon>Alveolata</taxon>
        <taxon>Apicomplexa</taxon>
        <taxon>Conoidasida</taxon>
        <taxon>Coccidia</taxon>
        <taxon>Eucoccidiorida</taxon>
        <taxon>Eimeriorina</taxon>
        <taxon>Eimeriidae</taxon>
        <taxon>Eimeria</taxon>
    </lineage>
</organism>
<evidence type="ECO:0000313" key="4">
    <source>
        <dbReference type="Proteomes" id="UP000030744"/>
    </source>
</evidence>
<accession>U6KI67</accession>
<dbReference type="AlphaFoldDB" id="U6KI67"/>
<feature type="region of interest" description="Disordered" evidence="1">
    <location>
        <begin position="131"/>
        <end position="154"/>
    </location>
</feature>
<sequence length="226" mass="21798">MTRLPAAAAQPTETQGGPPSGAPQPGGPPVGAPVTQDAEESETQGGSPSAAAAPEAAAADAATASAAATAREQVAAGAAAAAPSSPEAAAAAAAAGAGAGVVAGVKQACSSWASSGMRLVALSALRMRAGPLRGGAPRGGPPGARRNEGGGPPLPRVRVFPGLNSPRAEQFAAVVLLLVTALCAFVAVAGDLLAAALLLVSLLQQAWALVCVSGRHMTEWLAGFYS</sequence>
<dbReference type="VEuPathDB" id="ToxoDB:EMH_0087180"/>
<dbReference type="EMBL" id="HG736067">
    <property type="protein sequence ID" value="CDJ36481.1"/>
    <property type="molecule type" value="Genomic_DNA"/>
</dbReference>
<feature type="region of interest" description="Disordered" evidence="1">
    <location>
        <begin position="1"/>
        <end position="69"/>
    </location>
</feature>
<evidence type="ECO:0000313" key="3">
    <source>
        <dbReference type="EMBL" id="CDJ36481.1"/>
    </source>
</evidence>
<protein>
    <submittedName>
        <fullName evidence="3">Uncharacterized protein</fullName>
    </submittedName>
</protein>
<dbReference type="RefSeq" id="XP_037878769.1">
    <property type="nucleotide sequence ID" value="XM_038022915.1"/>
</dbReference>
<feature type="compositionally biased region" description="Pro residues" evidence="1">
    <location>
        <begin position="20"/>
        <end position="31"/>
    </location>
</feature>
<keyword evidence="2" id="KW-1133">Transmembrane helix</keyword>
<reference evidence="3" key="2">
    <citation type="submission" date="2013-10" db="EMBL/GenBank/DDBJ databases">
        <authorList>
            <person name="Aslett M."/>
        </authorList>
    </citation>
    <scope>NUCLEOTIDE SEQUENCE [LARGE SCALE GENOMIC DNA]</scope>
    <source>
        <strain evidence="3">Houghton</strain>
    </source>
</reference>
<dbReference type="Proteomes" id="UP000030744">
    <property type="component" value="Unassembled WGS sequence"/>
</dbReference>
<feature type="transmembrane region" description="Helical" evidence="2">
    <location>
        <begin position="171"/>
        <end position="200"/>
    </location>
</feature>
<evidence type="ECO:0000256" key="2">
    <source>
        <dbReference type="SAM" id="Phobius"/>
    </source>
</evidence>
<reference evidence="3" key="1">
    <citation type="submission" date="2013-10" db="EMBL/GenBank/DDBJ databases">
        <title>Genomic analysis of the causative agents of coccidiosis in chickens.</title>
        <authorList>
            <person name="Reid A.J."/>
            <person name="Blake D."/>
            <person name="Billington K."/>
            <person name="Browne H."/>
            <person name="Dunn M."/>
            <person name="Hung S."/>
            <person name="Kawahara F."/>
            <person name="Miranda-Saavedra D."/>
            <person name="Mourier T."/>
            <person name="Nagra H."/>
            <person name="Otto T.D."/>
            <person name="Rawlings N."/>
            <person name="Sanchez A."/>
            <person name="Sanders M."/>
            <person name="Subramaniam C."/>
            <person name="Tay Y."/>
            <person name="Dear P."/>
            <person name="Doerig C."/>
            <person name="Gruber A."/>
            <person name="Parkinson J."/>
            <person name="Shirley M."/>
            <person name="Wan K.L."/>
            <person name="Berriman M."/>
            <person name="Tomley F."/>
            <person name="Pain A."/>
        </authorList>
    </citation>
    <scope>NUCLEOTIDE SEQUENCE [LARGE SCALE GENOMIC DNA]</scope>
    <source>
        <strain evidence="3">Houghton</strain>
    </source>
</reference>
<keyword evidence="4" id="KW-1185">Reference proteome</keyword>
<dbReference type="GeneID" id="60404451"/>
<proteinExistence type="predicted"/>
<keyword evidence="2" id="KW-0812">Transmembrane</keyword>
<evidence type="ECO:0000256" key="1">
    <source>
        <dbReference type="SAM" id="MobiDB-lite"/>
    </source>
</evidence>
<feature type="compositionally biased region" description="Gly residues" evidence="1">
    <location>
        <begin position="132"/>
        <end position="142"/>
    </location>
</feature>
<gene>
    <name evidence="3" type="ORF">EMH_0087180</name>
</gene>